<keyword evidence="3" id="KW-1185">Reference proteome</keyword>
<evidence type="ECO:0000256" key="1">
    <source>
        <dbReference type="SAM" id="MobiDB-lite"/>
    </source>
</evidence>
<reference evidence="2" key="1">
    <citation type="submission" date="2020-08" db="EMBL/GenBank/DDBJ databases">
        <title>Whole genome shotgun sequence of Actinocatenispora sera NBRC 101916.</title>
        <authorList>
            <person name="Komaki H."/>
            <person name="Tamura T."/>
        </authorList>
    </citation>
    <scope>NUCLEOTIDE SEQUENCE</scope>
    <source>
        <strain evidence="2">NBRC 101916</strain>
    </source>
</reference>
<organism evidence="2 3">
    <name type="scientific">Actinocatenispora sera</name>
    <dbReference type="NCBI Taxonomy" id="390989"/>
    <lineage>
        <taxon>Bacteria</taxon>
        <taxon>Bacillati</taxon>
        <taxon>Actinomycetota</taxon>
        <taxon>Actinomycetes</taxon>
        <taxon>Micromonosporales</taxon>
        <taxon>Micromonosporaceae</taxon>
        <taxon>Actinocatenispora</taxon>
    </lineage>
</organism>
<accession>A0A810KWI7</accession>
<proteinExistence type="predicted"/>
<gene>
    <name evidence="2" type="ORF">Asera_08170</name>
</gene>
<feature type="region of interest" description="Disordered" evidence="1">
    <location>
        <begin position="1"/>
        <end position="42"/>
    </location>
</feature>
<protein>
    <submittedName>
        <fullName evidence="2">Uncharacterized protein</fullName>
    </submittedName>
</protein>
<sequence length="55" mass="6079">MRVAGYFAASPPDHRAQQPLRWRPSQLEGDAGAGSELGTRQRTLWVSAIDDEAVR</sequence>
<dbReference type="AlphaFoldDB" id="A0A810KWI7"/>
<dbReference type="EMBL" id="AP023354">
    <property type="protein sequence ID" value="BCJ26709.1"/>
    <property type="molecule type" value="Genomic_DNA"/>
</dbReference>
<dbReference type="Proteomes" id="UP000680750">
    <property type="component" value="Chromosome"/>
</dbReference>
<name>A0A810KWI7_9ACTN</name>
<evidence type="ECO:0000313" key="3">
    <source>
        <dbReference type="Proteomes" id="UP000680750"/>
    </source>
</evidence>
<evidence type="ECO:0000313" key="2">
    <source>
        <dbReference type="EMBL" id="BCJ26709.1"/>
    </source>
</evidence>
<dbReference type="KEGG" id="aser:Asera_08170"/>